<gene>
    <name evidence="2" type="ORF">D6C84_08408</name>
</gene>
<evidence type="ECO:0000256" key="1">
    <source>
        <dbReference type="SAM" id="MobiDB-lite"/>
    </source>
</evidence>
<dbReference type="Proteomes" id="UP000310039">
    <property type="component" value="Unassembled WGS sequence"/>
</dbReference>
<accession>A0A4S9XFY3</accession>
<organism evidence="2 3">
    <name type="scientific">Aureobasidium pullulans</name>
    <name type="common">Black yeast</name>
    <name type="synonym">Pullularia pullulans</name>
    <dbReference type="NCBI Taxonomy" id="5580"/>
    <lineage>
        <taxon>Eukaryota</taxon>
        <taxon>Fungi</taxon>
        <taxon>Dikarya</taxon>
        <taxon>Ascomycota</taxon>
        <taxon>Pezizomycotina</taxon>
        <taxon>Dothideomycetes</taxon>
        <taxon>Dothideomycetidae</taxon>
        <taxon>Dothideales</taxon>
        <taxon>Saccotheciaceae</taxon>
        <taxon>Aureobasidium</taxon>
    </lineage>
</organism>
<protein>
    <submittedName>
        <fullName evidence="2">Uncharacterized protein</fullName>
    </submittedName>
</protein>
<feature type="compositionally biased region" description="Basic and acidic residues" evidence="1">
    <location>
        <begin position="147"/>
        <end position="162"/>
    </location>
</feature>
<proteinExistence type="predicted"/>
<evidence type="ECO:0000313" key="2">
    <source>
        <dbReference type="EMBL" id="THZ77767.1"/>
    </source>
</evidence>
<feature type="region of interest" description="Disordered" evidence="1">
    <location>
        <begin position="297"/>
        <end position="318"/>
    </location>
</feature>
<feature type="region of interest" description="Disordered" evidence="1">
    <location>
        <begin position="140"/>
        <end position="164"/>
    </location>
</feature>
<name>A0A4S9XFY3_AURPU</name>
<dbReference type="AlphaFoldDB" id="A0A4S9XFY3"/>
<dbReference type="EMBL" id="QZBT01000169">
    <property type="protein sequence ID" value="THZ77767.1"/>
    <property type="molecule type" value="Genomic_DNA"/>
</dbReference>
<evidence type="ECO:0000313" key="3">
    <source>
        <dbReference type="Proteomes" id="UP000310039"/>
    </source>
</evidence>
<reference evidence="2 3" key="1">
    <citation type="submission" date="2018-10" db="EMBL/GenBank/DDBJ databases">
        <title>Fifty Aureobasidium pullulans genomes reveal a recombining polyextremotolerant generalist.</title>
        <authorList>
            <person name="Gostincar C."/>
            <person name="Turk M."/>
            <person name="Zajc J."/>
            <person name="Gunde-Cimerman N."/>
        </authorList>
    </citation>
    <scope>NUCLEOTIDE SEQUENCE [LARGE SCALE GENOMIC DNA]</scope>
    <source>
        <strain evidence="2 3">EXF-3403</strain>
    </source>
</reference>
<comment type="caution">
    <text evidence="2">The sequence shown here is derived from an EMBL/GenBank/DDBJ whole genome shotgun (WGS) entry which is preliminary data.</text>
</comment>
<sequence length="334" mass="37046">MTATTDQSVATKAYITRIPEYTRALTSSQEAFDPVDVTAVRYIDVEDESSDDEAFLDELVGEVSSDEEEVMDDETGDLITTKKSSAESKGDVHARIVESVKQSEDYVKIKNTFHEKLSTITVKYVSLCVGNDIYLRRLTNPQGADSGDAHESTDEQIQKKESTIGVEDETDTVTNDISSGDKYALVIADGHETREDVKANHMQQIWMIAEAGTESEWLSDGEPYRRKLDGKDVWVVNIVEKALIQKKLEKKKALEAKGMDVAVWNRFQDALKMNDEATIEELQELYKGFNIEDGASSGAPAMPQTVGGASAEPKDKKRVLPEKIAEVGEYCRGT</sequence>